<protein>
    <recommendedName>
        <fullName evidence="4">DNA polymerase delta subunit 3</fullName>
    </recommendedName>
</protein>
<dbReference type="GO" id="GO:0003824">
    <property type="term" value="F:catalytic activity"/>
    <property type="evidence" value="ECO:0007669"/>
    <property type="project" value="UniProtKB-ARBA"/>
</dbReference>
<evidence type="ECO:0000313" key="3">
    <source>
        <dbReference type="Proteomes" id="UP001303160"/>
    </source>
</evidence>
<evidence type="ECO:0000256" key="1">
    <source>
        <dbReference type="SAM" id="MobiDB-lite"/>
    </source>
</evidence>
<dbReference type="InterPro" id="IPR041913">
    <property type="entry name" value="POLD3_sf"/>
</dbReference>
<dbReference type="GO" id="GO:0005975">
    <property type="term" value="P:carbohydrate metabolic process"/>
    <property type="evidence" value="ECO:0007669"/>
    <property type="project" value="InterPro"/>
</dbReference>
<dbReference type="SUPFAM" id="SSF48208">
    <property type="entry name" value="Six-hairpin glycosidases"/>
    <property type="match status" value="1"/>
</dbReference>
<dbReference type="Proteomes" id="UP001303160">
    <property type="component" value="Unassembled WGS sequence"/>
</dbReference>
<feature type="region of interest" description="Disordered" evidence="1">
    <location>
        <begin position="149"/>
        <end position="329"/>
    </location>
</feature>
<evidence type="ECO:0008006" key="4">
    <source>
        <dbReference type="Google" id="ProtNLM"/>
    </source>
</evidence>
<gene>
    <name evidence="2" type="ORF">QBC40DRAFT_336489</name>
</gene>
<feature type="compositionally biased region" description="Acidic residues" evidence="1">
    <location>
        <begin position="293"/>
        <end position="307"/>
    </location>
</feature>
<proteinExistence type="predicted"/>
<comment type="caution">
    <text evidence="2">The sequence shown here is derived from an EMBL/GenBank/DDBJ whole genome shotgun (WGS) entry which is preliminary data.</text>
</comment>
<feature type="compositionally biased region" description="Basic and acidic residues" evidence="1">
    <location>
        <begin position="162"/>
        <end position="190"/>
    </location>
</feature>
<dbReference type="Gene3D" id="1.50.10.10">
    <property type="match status" value="1"/>
</dbReference>
<dbReference type="InterPro" id="IPR019038">
    <property type="entry name" value="POLD3"/>
</dbReference>
<name>A0AAN6XQA8_9PEZI</name>
<dbReference type="Pfam" id="PF06824">
    <property type="entry name" value="Glyco_hydro_125"/>
    <property type="match status" value="1"/>
</dbReference>
<evidence type="ECO:0000313" key="2">
    <source>
        <dbReference type="EMBL" id="KAK4204839.1"/>
    </source>
</evidence>
<feature type="compositionally biased region" description="Acidic residues" evidence="1">
    <location>
        <begin position="242"/>
        <end position="251"/>
    </location>
</feature>
<organism evidence="2 3">
    <name type="scientific">Triangularia verruculosa</name>
    <dbReference type="NCBI Taxonomy" id="2587418"/>
    <lineage>
        <taxon>Eukaryota</taxon>
        <taxon>Fungi</taxon>
        <taxon>Dikarya</taxon>
        <taxon>Ascomycota</taxon>
        <taxon>Pezizomycotina</taxon>
        <taxon>Sordariomycetes</taxon>
        <taxon>Sordariomycetidae</taxon>
        <taxon>Sordariales</taxon>
        <taxon>Podosporaceae</taxon>
        <taxon>Triangularia</taxon>
    </lineage>
</organism>
<dbReference type="Pfam" id="PF09507">
    <property type="entry name" value="CDC27"/>
    <property type="match status" value="2"/>
</dbReference>
<keyword evidence="3" id="KW-1185">Reference proteome</keyword>
<dbReference type="GO" id="GO:0006260">
    <property type="term" value="P:DNA replication"/>
    <property type="evidence" value="ECO:0007669"/>
    <property type="project" value="InterPro"/>
</dbReference>
<dbReference type="InterPro" id="IPR008928">
    <property type="entry name" value="6-hairpin_glycosidase_sf"/>
</dbReference>
<dbReference type="InterPro" id="IPR008313">
    <property type="entry name" value="GH125"/>
</dbReference>
<dbReference type="PANTHER" id="PTHR31047">
    <property type="entry name" value="MEIOTICALLY UP-REGULATED GENE 157 PROTEIN"/>
    <property type="match status" value="1"/>
</dbReference>
<reference evidence="2" key="2">
    <citation type="submission" date="2023-05" db="EMBL/GenBank/DDBJ databases">
        <authorList>
            <consortium name="Lawrence Berkeley National Laboratory"/>
            <person name="Steindorff A."/>
            <person name="Hensen N."/>
            <person name="Bonometti L."/>
            <person name="Westerberg I."/>
            <person name="Brannstrom I.O."/>
            <person name="Guillou S."/>
            <person name="Cros-Aarteil S."/>
            <person name="Calhoun S."/>
            <person name="Haridas S."/>
            <person name="Kuo A."/>
            <person name="Mondo S."/>
            <person name="Pangilinan J."/>
            <person name="Riley R."/>
            <person name="Labutti K."/>
            <person name="Andreopoulos B."/>
            <person name="Lipzen A."/>
            <person name="Chen C."/>
            <person name="Yanf M."/>
            <person name="Daum C."/>
            <person name="Ng V."/>
            <person name="Clum A."/>
            <person name="Ohm R."/>
            <person name="Martin F."/>
            <person name="Silar P."/>
            <person name="Natvig D."/>
            <person name="Lalanne C."/>
            <person name="Gautier V."/>
            <person name="Ament-Velasquez S.L."/>
            <person name="Kruys A."/>
            <person name="Hutchinson M.I."/>
            <person name="Powell A.J."/>
            <person name="Barry K."/>
            <person name="Miller A.N."/>
            <person name="Grigoriev I.V."/>
            <person name="Debuchy R."/>
            <person name="Gladieux P."/>
            <person name="Thoren M.H."/>
            <person name="Johannesson H."/>
        </authorList>
    </citation>
    <scope>NUCLEOTIDE SEQUENCE</scope>
    <source>
        <strain evidence="2">CBS 315.58</strain>
    </source>
</reference>
<dbReference type="GO" id="GO:0043625">
    <property type="term" value="C:delta DNA polymerase complex"/>
    <property type="evidence" value="ECO:0007669"/>
    <property type="project" value="InterPro"/>
</dbReference>
<feature type="compositionally biased region" description="Basic and acidic residues" evidence="1">
    <location>
        <begin position="267"/>
        <end position="276"/>
    </location>
</feature>
<dbReference type="SMART" id="SM01149">
    <property type="entry name" value="DUF1237"/>
    <property type="match status" value="1"/>
</dbReference>
<accession>A0AAN6XQA8</accession>
<feature type="compositionally biased region" description="Basic residues" evidence="1">
    <location>
        <begin position="152"/>
        <end position="161"/>
    </location>
</feature>
<dbReference type="PANTHER" id="PTHR31047:SF0">
    <property type="entry name" value="MEIOTICALLY UP-REGULATED GENE 157 PROTEIN"/>
    <property type="match status" value="1"/>
</dbReference>
<dbReference type="InterPro" id="IPR012341">
    <property type="entry name" value="6hp_glycosidase-like_sf"/>
</dbReference>
<reference evidence="2" key="1">
    <citation type="journal article" date="2023" name="Mol. Phylogenet. Evol.">
        <title>Genome-scale phylogeny and comparative genomics of the fungal order Sordariales.</title>
        <authorList>
            <person name="Hensen N."/>
            <person name="Bonometti L."/>
            <person name="Westerberg I."/>
            <person name="Brannstrom I.O."/>
            <person name="Guillou S."/>
            <person name="Cros-Aarteil S."/>
            <person name="Calhoun S."/>
            <person name="Haridas S."/>
            <person name="Kuo A."/>
            <person name="Mondo S."/>
            <person name="Pangilinan J."/>
            <person name="Riley R."/>
            <person name="LaButti K."/>
            <person name="Andreopoulos B."/>
            <person name="Lipzen A."/>
            <person name="Chen C."/>
            <person name="Yan M."/>
            <person name="Daum C."/>
            <person name="Ng V."/>
            <person name="Clum A."/>
            <person name="Steindorff A."/>
            <person name="Ohm R.A."/>
            <person name="Martin F."/>
            <person name="Silar P."/>
            <person name="Natvig D.O."/>
            <person name="Lalanne C."/>
            <person name="Gautier V."/>
            <person name="Ament-Velasquez S.L."/>
            <person name="Kruys A."/>
            <person name="Hutchinson M.I."/>
            <person name="Powell A.J."/>
            <person name="Barry K."/>
            <person name="Miller A.N."/>
            <person name="Grigoriev I.V."/>
            <person name="Debuchy R."/>
            <person name="Gladieux P."/>
            <person name="Hiltunen Thoren M."/>
            <person name="Johannesson H."/>
        </authorList>
    </citation>
    <scope>NUCLEOTIDE SEQUENCE</scope>
    <source>
        <strain evidence="2">CBS 315.58</strain>
    </source>
</reference>
<dbReference type="AlphaFoldDB" id="A0AAN6XQA8"/>
<feature type="compositionally biased region" description="Basic residues" evidence="1">
    <location>
        <begin position="256"/>
        <end position="266"/>
    </location>
</feature>
<feature type="compositionally biased region" description="Low complexity" evidence="1">
    <location>
        <begin position="194"/>
        <end position="205"/>
    </location>
</feature>
<dbReference type="Gene3D" id="3.90.1030.20">
    <property type="entry name" value="DNA polymerase delta, p66 (Cdc27) subunit, wHTH domain"/>
    <property type="match status" value="1"/>
</dbReference>
<sequence length="881" mass="99647">MDTYLKHLSETVLAEDKVVDYRLLSQSLQVPLNTAKQMLYEFHRSQNAKRPGSVHATYLIYGVRYNYSSQNGGDEEMLDADSLADDVPVYDLCLCTEERLRDVLEEYEEVKTIHVYSVSARATKDMGLLADLAQEVSSSEQKVPHTIVNPNVRKRARKAAPKVKEEPKPVEQKKAVEEKKAVVKNERPEKATSAAPAKKPAPAKASGIMAAFSKAASLPKKEPKTSKAASPAVTETNTPALSDEDDDEEEIPQPKPRTKPGFKTKKQREEDLRRMMEEDDEEEAPASERAESPEEPEPEPMEVEEAAPEPAKEEKEVVETTGNGRRRGKRRIMRKKQIMDEQGYLVSATFGGHDTNQEPLTHKFDKSACPDYTHYSTYPHGPFSKGPLELPFQRPDPRCRTFQSDAIERVIKDVTSRMKDPDLARLFENAFPSTTDTTVRFHTDGKDEKIKKKLRERERGRSYRDDGEWEGPQSFIITGDIIAEWLRDSTNQLKPYQPLALKDPAIFTLILGAINTQSEYVIQSPYCNAFQPPPISGLPVSMNGQDDTVHPIYEPNVVFECKYELDSLAHFLALGNEFHKHTKSNEFINPRWRKAVRNVLRVLESQSQPTFDPVTANYRQNEYTFQRHTNIGTETLNLQGVGNPLNNGTGLVRSAFRPSDDATIFGFFIPANAQMSVELKRTAAILRSTGDSSDKLLAEEMETYSERMREGIFEHGVVNHRKYGRVFAYEVDGYGSALMMDDANYPSLLALPLMGFVERDDEVYRNTRRMLLEKEGNPYYLKGKDFRGIGGPHIGLQNAWPMSLLVQAQTSEDEEEIGGCLELVLRSSRLGLVHESVDVNWATSYTRSWFAWANGVFAETVLDLARRKPGVVFEDGRPYEI</sequence>
<dbReference type="EMBL" id="MU863879">
    <property type="protein sequence ID" value="KAK4204839.1"/>
    <property type="molecule type" value="Genomic_DNA"/>
</dbReference>